<evidence type="ECO:0000256" key="5">
    <source>
        <dbReference type="ARBA" id="ARBA00023157"/>
    </source>
</evidence>
<feature type="signal peptide" evidence="9">
    <location>
        <begin position="1"/>
        <end position="20"/>
    </location>
</feature>
<dbReference type="InterPro" id="IPR000562">
    <property type="entry name" value="FN_type2_dom"/>
</dbReference>
<dbReference type="AlphaFoldDB" id="A0A2H1CT90"/>
<evidence type="ECO:0000313" key="12">
    <source>
        <dbReference type="Proteomes" id="UP000230066"/>
    </source>
</evidence>
<feature type="domain" description="Fibronectin type-II" evidence="10">
    <location>
        <begin position="99"/>
        <end position="163"/>
    </location>
</feature>
<dbReference type="GO" id="GO:0048240">
    <property type="term" value="P:sperm capacitation"/>
    <property type="evidence" value="ECO:0007669"/>
    <property type="project" value="TreeGrafter"/>
</dbReference>
<dbReference type="PANTHER" id="PTHR22918:SF1">
    <property type="entry name" value="FIBRONECTIN TYPE-II DOMAIN-CONTAINING PROTEIN"/>
    <property type="match status" value="1"/>
</dbReference>
<dbReference type="SUPFAM" id="SSF57440">
    <property type="entry name" value="Kringle-like"/>
    <property type="match status" value="2"/>
</dbReference>
<evidence type="ECO:0000256" key="3">
    <source>
        <dbReference type="ARBA" id="ARBA00022525"/>
    </source>
</evidence>
<dbReference type="GO" id="GO:0008201">
    <property type="term" value="F:heparin binding"/>
    <property type="evidence" value="ECO:0007669"/>
    <property type="project" value="TreeGrafter"/>
</dbReference>
<dbReference type="PRINTS" id="PR00013">
    <property type="entry name" value="FNTYPEII"/>
</dbReference>
<evidence type="ECO:0000256" key="9">
    <source>
        <dbReference type="SAM" id="SignalP"/>
    </source>
</evidence>
<feature type="chain" id="PRO_5043590488" evidence="9">
    <location>
        <begin position="21"/>
        <end position="748"/>
    </location>
</feature>
<sequence>MVNLWTVSIIILFFLCPIGCWDRGQTSIRSDLSREKACVFPSVHRRAAIYECVHSSLSVPNDNFHSKKPIWWCPLTDNFDHYPEWIPCPETASTYAGNQPGQECHFPFLYKKQVYSTCIRNGDELVYGQSEDPVPVDTGQSGYWWCSTTADFDRDRKWTRCRPQLAQQLPCHFPKHSKWTGGMISGIAYECQAFSGHWICMTELGQIRECPGNRNSINTITSPNTEGGNSPGSPCHFPFQATLLLLTKQLTWTGPARKRNFTTCLPGTPNSPLSGVVYPPWIGYWCATTENFDRDRLWTRCSVELTQLPASTSSATTNLINFPPSTTASLAAVWTQLAWFQQLSVEERHGLLTRTHAFSPEFEQSLRLVESKRAQWDVPQSDAHPSWWIWLAPFWWAAYGANQTPVTTTPPNQYFTESSSNRLDMRSTNPLTHGFQLPSWVDSWSSAGWLEFGLSMNDRWQKLVASVQQRWHKAWLIAYGTGFASAVGLLLFIVLTLLLCLGDTRRKQLVHTVCRPKKLERLLSTLPATLNESNYIVCTPRNGTGPPKYPCTVSQEYVSARRMHLDHVEPEMNKKTKLSQSEENCLLTDSPIWYANNQNMDILPRNRNSPRSTERGNPLDSELGSEATVPKINRFHSPESTCPCWPNRDLTCLCYQQQLNHALELIVNLIRTNENLDELCKSTDLRAKLHQLLSTRSESGTTGSTRLSQLPLVNDKSSMCDFNASHGSFFTDRVIPSAPPPSYEQVMD</sequence>
<keyword evidence="4" id="KW-0677">Repeat</keyword>
<feature type="transmembrane region" description="Helical" evidence="8">
    <location>
        <begin position="476"/>
        <end position="501"/>
    </location>
</feature>
<evidence type="ECO:0000256" key="1">
    <source>
        <dbReference type="ARBA" id="ARBA00004613"/>
    </source>
</evidence>
<dbReference type="InterPro" id="IPR036943">
    <property type="entry name" value="FN_type2_sf"/>
</dbReference>
<dbReference type="Pfam" id="PF00040">
    <property type="entry name" value="fn2"/>
    <property type="match status" value="1"/>
</dbReference>
<keyword evidence="12" id="KW-1185">Reference proteome</keyword>
<evidence type="ECO:0000256" key="2">
    <source>
        <dbReference type="ARBA" id="ARBA00010011"/>
    </source>
</evidence>
<keyword evidence="9" id="KW-0732">Signal</keyword>
<evidence type="ECO:0000259" key="10">
    <source>
        <dbReference type="PROSITE" id="PS51092"/>
    </source>
</evidence>
<dbReference type="InterPro" id="IPR013806">
    <property type="entry name" value="Kringle-like"/>
</dbReference>
<keyword evidence="8" id="KW-0812">Transmembrane</keyword>
<evidence type="ECO:0000256" key="8">
    <source>
        <dbReference type="SAM" id="Phobius"/>
    </source>
</evidence>
<dbReference type="GO" id="GO:0009986">
    <property type="term" value="C:cell surface"/>
    <property type="evidence" value="ECO:0007669"/>
    <property type="project" value="TreeGrafter"/>
</dbReference>
<keyword evidence="8" id="KW-1133">Transmembrane helix</keyword>
<protein>
    <submittedName>
        <fullName evidence="11">Epididymal sperm-binding protein 1</fullName>
    </submittedName>
</protein>
<comment type="subcellular location">
    <subcellularLocation>
        <location evidence="1">Secreted</location>
    </subcellularLocation>
</comment>
<organism evidence="11 12">
    <name type="scientific">Fasciola hepatica</name>
    <name type="common">Liver fluke</name>
    <dbReference type="NCBI Taxonomy" id="6192"/>
    <lineage>
        <taxon>Eukaryota</taxon>
        <taxon>Metazoa</taxon>
        <taxon>Spiralia</taxon>
        <taxon>Lophotrochozoa</taxon>
        <taxon>Platyhelminthes</taxon>
        <taxon>Trematoda</taxon>
        <taxon>Digenea</taxon>
        <taxon>Plagiorchiida</taxon>
        <taxon>Echinostomata</taxon>
        <taxon>Echinostomatoidea</taxon>
        <taxon>Fasciolidae</taxon>
        <taxon>Fasciola</taxon>
    </lineage>
</organism>
<comment type="similarity">
    <text evidence="2">Belongs to the seminal plasma protein family.</text>
</comment>
<accession>A0A2H1CT90</accession>
<comment type="caution">
    <text evidence="6">Lacks conserved residue(s) required for the propagation of feature annotation.</text>
</comment>
<evidence type="ECO:0000313" key="11">
    <source>
        <dbReference type="EMBL" id="THD27989.1"/>
    </source>
</evidence>
<feature type="compositionally biased region" description="Polar residues" evidence="7">
    <location>
        <begin position="601"/>
        <end position="611"/>
    </location>
</feature>
<dbReference type="CDD" id="cd00062">
    <property type="entry name" value="FN2"/>
    <property type="match status" value="1"/>
</dbReference>
<proteinExistence type="inferred from homology"/>
<dbReference type="PROSITE" id="PS51092">
    <property type="entry name" value="FN2_2"/>
    <property type="match status" value="2"/>
</dbReference>
<evidence type="ECO:0000256" key="4">
    <source>
        <dbReference type="ARBA" id="ARBA00022737"/>
    </source>
</evidence>
<dbReference type="GO" id="GO:0005576">
    <property type="term" value="C:extracellular region"/>
    <property type="evidence" value="ECO:0007669"/>
    <property type="project" value="UniProtKB-SubCell"/>
</dbReference>
<evidence type="ECO:0000256" key="6">
    <source>
        <dbReference type="PROSITE-ProRule" id="PRU00479"/>
    </source>
</evidence>
<keyword evidence="8" id="KW-0472">Membrane</keyword>
<dbReference type="PANTHER" id="PTHR22918">
    <property type="entry name" value="SEMINAL PLASMA PROTEIN"/>
    <property type="match status" value="1"/>
</dbReference>
<dbReference type="SMART" id="SM00059">
    <property type="entry name" value="FN2"/>
    <property type="match status" value="2"/>
</dbReference>
<feature type="region of interest" description="Disordered" evidence="7">
    <location>
        <begin position="601"/>
        <end position="632"/>
    </location>
</feature>
<gene>
    <name evidence="11" type="ORF">D915_001199</name>
</gene>
<dbReference type="Gene3D" id="2.10.10.10">
    <property type="entry name" value="Fibronectin, type II, collagen-binding"/>
    <property type="match status" value="3"/>
</dbReference>
<reference evidence="11" key="1">
    <citation type="submission" date="2019-03" db="EMBL/GenBank/DDBJ databases">
        <title>Improved annotation for the trematode Fasciola hepatica.</title>
        <authorList>
            <person name="Choi Y.-J."/>
            <person name="Martin J."/>
            <person name="Mitreva M."/>
        </authorList>
    </citation>
    <scope>NUCLEOTIDE SEQUENCE [LARGE SCALE GENOMIC DNA]</scope>
</reference>
<evidence type="ECO:0000256" key="7">
    <source>
        <dbReference type="SAM" id="MobiDB-lite"/>
    </source>
</evidence>
<comment type="caution">
    <text evidence="11">The sequence shown here is derived from an EMBL/GenBank/DDBJ whole genome shotgun (WGS) entry which is preliminary data.</text>
</comment>
<dbReference type="Proteomes" id="UP000230066">
    <property type="component" value="Unassembled WGS sequence"/>
</dbReference>
<dbReference type="InterPro" id="IPR051666">
    <property type="entry name" value="SP_Capacitation_Regulator"/>
</dbReference>
<name>A0A2H1CT90_FASHE</name>
<dbReference type="EMBL" id="JXXN02000266">
    <property type="protein sequence ID" value="THD27989.1"/>
    <property type="molecule type" value="Genomic_DNA"/>
</dbReference>
<keyword evidence="3" id="KW-0964">Secreted</keyword>
<feature type="domain" description="Fibronectin type-II" evidence="10">
    <location>
        <begin position="33"/>
        <end position="90"/>
    </location>
</feature>
<keyword evidence="5" id="KW-1015">Disulfide bond</keyword>